<accession>A0ABM7PGD9</accession>
<reference evidence="2 3" key="1">
    <citation type="submission" date="2021-02" db="EMBL/GenBank/DDBJ databases">
        <title>Complete genome of Desulfoluna sp. strain ASN36.</title>
        <authorList>
            <person name="Takahashi A."/>
            <person name="Kojima H."/>
            <person name="Fukui M."/>
        </authorList>
    </citation>
    <scope>NUCLEOTIDE SEQUENCE [LARGE SCALE GENOMIC DNA]</scope>
    <source>
        <strain evidence="2 3">ASN36</strain>
    </source>
</reference>
<organism evidence="2 3">
    <name type="scientific">Desulfoluna limicola</name>
    <dbReference type="NCBI Taxonomy" id="2810562"/>
    <lineage>
        <taxon>Bacteria</taxon>
        <taxon>Pseudomonadati</taxon>
        <taxon>Thermodesulfobacteriota</taxon>
        <taxon>Desulfobacteria</taxon>
        <taxon>Desulfobacterales</taxon>
        <taxon>Desulfolunaceae</taxon>
        <taxon>Desulfoluna</taxon>
    </lineage>
</organism>
<evidence type="ECO:0000313" key="3">
    <source>
        <dbReference type="Proteomes" id="UP001320148"/>
    </source>
</evidence>
<feature type="region of interest" description="Disordered" evidence="1">
    <location>
        <begin position="1"/>
        <end position="22"/>
    </location>
</feature>
<evidence type="ECO:0008006" key="4">
    <source>
        <dbReference type="Google" id="ProtNLM"/>
    </source>
</evidence>
<evidence type="ECO:0000313" key="2">
    <source>
        <dbReference type="EMBL" id="BCS96653.1"/>
    </source>
</evidence>
<dbReference type="InterPro" id="IPR021352">
    <property type="entry name" value="DUF2971"/>
</dbReference>
<name>A0ABM7PGD9_9BACT</name>
<sequence>MTRKNKKRNQRKTNVASKREAVKGSTDTGIYHKYVTSESLKAILQNGSLKITNPLDFNDPFDCNFPEYKPTINLYSLCEPIIRQKFSSLFKNLPKNQENAIRAKIYKELLPHSLPKDLISKGLHSVQNEWDSYISEYRVLSLTTKRDNILMWSHYGDSHRGAVLSYNFSEDKTFKGIEKVKYDENNKLLSQFIDNILKTYIKFIIRSSDSIDIAIEKLDDFTDRPDIVNPLTQYFLNEMKPYFFIKKNDWNYENEHRLVKRINEIQDDFLKFNPEALIEITFGIRFDESLKRELIDTILEKYPHVTIQNAIKYNGVLKIVKHNN</sequence>
<keyword evidence="3" id="KW-1185">Reference proteome</keyword>
<dbReference type="EMBL" id="AP024488">
    <property type="protein sequence ID" value="BCS96653.1"/>
    <property type="molecule type" value="Genomic_DNA"/>
</dbReference>
<evidence type="ECO:0000256" key="1">
    <source>
        <dbReference type="SAM" id="MobiDB-lite"/>
    </source>
</evidence>
<gene>
    <name evidence="2" type="ORF">DSLASN_22850</name>
</gene>
<proteinExistence type="predicted"/>
<dbReference type="Pfam" id="PF11185">
    <property type="entry name" value="DUF2971"/>
    <property type="match status" value="1"/>
</dbReference>
<protein>
    <recommendedName>
        <fullName evidence="4">DUF2971 domain-containing protein</fullName>
    </recommendedName>
</protein>
<feature type="compositionally biased region" description="Basic residues" evidence="1">
    <location>
        <begin position="1"/>
        <end position="11"/>
    </location>
</feature>
<dbReference type="Proteomes" id="UP001320148">
    <property type="component" value="Chromosome"/>
</dbReference>
<dbReference type="RefSeq" id="WP_236892948.1">
    <property type="nucleotide sequence ID" value="NZ_AP024488.1"/>
</dbReference>